<reference evidence="2 3" key="1">
    <citation type="submission" date="2014-04" db="EMBL/GenBank/DDBJ databases">
        <title>Evolutionary Origins and Diversification of the Mycorrhizal Mutualists.</title>
        <authorList>
            <consortium name="DOE Joint Genome Institute"/>
            <consortium name="Mycorrhizal Genomics Consortium"/>
            <person name="Kohler A."/>
            <person name="Kuo A."/>
            <person name="Nagy L.G."/>
            <person name="Floudas D."/>
            <person name="Copeland A."/>
            <person name="Barry K.W."/>
            <person name="Cichocki N."/>
            <person name="Veneault-Fourrey C."/>
            <person name="LaButti K."/>
            <person name="Lindquist E.A."/>
            <person name="Lipzen A."/>
            <person name="Lundell T."/>
            <person name="Morin E."/>
            <person name="Murat C."/>
            <person name="Riley R."/>
            <person name="Ohm R."/>
            <person name="Sun H."/>
            <person name="Tunlid A."/>
            <person name="Henrissat B."/>
            <person name="Grigoriev I.V."/>
            <person name="Hibbett D.S."/>
            <person name="Martin F."/>
        </authorList>
    </citation>
    <scope>NUCLEOTIDE SEQUENCE [LARGE SCALE GENOMIC DNA]</scope>
    <source>
        <strain evidence="2 3">MD-312</strain>
    </source>
</reference>
<keyword evidence="3" id="KW-1185">Reference proteome</keyword>
<dbReference type="AlphaFoldDB" id="A0A0C9W971"/>
<organism evidence="2 3">
    <name type="scientific">Hydnomerulius pinastri MD-312</name>
    <dbReference type="NCBI Taxonomy" id="994086"/>
    <lineage>
        <taxon>Eukaryota</taxon>
        <taxon>Fungi</taxon>
        <taxon>Dikarya</taxon>
        <taxon>Basidiomycota</taxon>
        <taxon>Agaricomycotina</taxon>
        <taxon>Agaricomycetes</taxon>
        <taxon>Agaricomycetidae</taxon>
        <taxon>Boletales</taxon>
        <taxon>Boletales incertae sedis</taxon>
        <taxon>Leucogyrophana</taxon>
    </lineage>
</organism>
<name>A0A0C9W971_9AGAM</name>
<dbReference type="HOGENOM" id="CLU_1907340_0_0_1"/>
<evidence type="ECO:0000313" key="3">
    <source>
        <dbReference type="Proteomes" id="UP000053820"/>
    </source>
</evidence>
<protein>
    <submittedName>
        <fullName evidence="2">Uncharacterized protein</fullName>
    </submittedName>
</protein>
<feature type="region of interest" description="Disordered" evidence="1">
    <location>
        <begin position="113"/>
        <end position="139"/>
    </location>
</feature>
<proteinExistence type="predicted"/>
<evidence type="ECO:0000256" key="1">
    <source>
        <dbReference type="SAM" id="MobiDB-lite"/>
    </source>
</evidence>
<sequence length="164" mass="18416">MINALHNVGMGERFKNRLIWLNQQGFQRMDRVAARTSCPETDQTVYLPPADEVVSYEARPPSPFPYSSNCDDFLSMHAGPSNDPQYMQHGQAGSSTERSDFLSMYAGPSIEPQYMQQGQAGPSTERSYTQPMRYPQAGPSTGEPFIDSFEGQAPNDTYSFYYTL</sequence>
<evidence type="ECO:0000313" key="2">
    <source>
        <dbReference type="EMBL" id="KIJ59741.1"/>
    </source>
</evidence>
<accession>A0A0C9W971</accession>
<dbReference type="Proteomes" id="UP000053820">
    <property type="component" value="Unassembled WGS sequence"/>
</dbReference>
<feature type="compositionally biased region" description="Polar residues" evidence="1">
    <location>
        <begin position="114"/>
        <end position="130"/>
    </location>
</feature>
<dbReference type="EMBL" id="KN839882">
    <property type="protein sequence ID" value="KIJ59741.1"/>
    <property type="molecule type" value="Genomic_DNA"/>
</dbReference>
<gene>
    <name evidence="2" type="ORF">HYDPIDRAFT_190429</name>
</gene>